<dbReference type="EMBL" id="BPLR01003682">
    <property type="protein sequence ID" value="GIX87487.1"/>
    <property type="molecule type" value="Genomic_DNA"/>
</dbReference>
<sequence length="96" mass="11041">MDCRSTEKFITIINGYREPPSEENEILQINCFAKSVLLVGRIYLPLLFATLSESDRFRFPAISGYDRFINGFCIALFEKRAKQSLGFIIRLGEDPE</sequence>
<evidence type="ECO:0000313" key="1">
    <source>
        <dbReference type="EMBL" id="GIX87487.1"/>
    </source>
</evidence>
<keyword evidence="2" id="KW-1185">Reference proteome</keyword>
<dbReference type="Proteomes" id="UP001054945">
    <property type="component" value="Unassembled WGS sequence"/>
</dbReference>
<accession>A0AAV4NRL9</accession>
<comment type="caution">
    <text evidence="1">The sequence shown here is derived from an EMBL/GenBank/DDBJ whole genome shotgun (WGS) entry which is preliminary data.</text>
</comment>
<organism evidence="1 2">
    <name type="scientific">Caerostris extrusa</name>
    <name type="common">Bark spider</name>
    <name type="synonym">Caerostris bankana</name>
    <dbReference type="NCBI Taxonomy" id="172846"/>
    <lineage>
        <taxon>Eukaryota</taxon>
        <taxon>Metazoa</taxon>
        <taxon>Ecdysozoa</taxon>
        <taxon>Arthropoda</taxon>
        <taxon>Chelicerata</taxon>
        <taxon>Arachnida</taxon>
        <taxon>Araneae</taxon>
        <taxon>Araneomorphae</taxon>
        <taxon>Entelegynae</taxon>
        <taxon>Araneoidea</taxon>
        <taxon>Araneidae</taxon>
        <taxon>Caerostris</taxon>
    </lineage>
</organism>
<proteinExistence type="predicted"/>
<name>A0AAV4NRL9_CAEEX</name>
<reference evidence="1 2" key="1">
    <citation type="submission" date="2021-06" db="EMBL/GenBank/DDBJ databases">
        <title>Caerostris extrusa draft genome.</title>
        <authorList>
            <person name="Kono N."/>
            <person name="Arakawa K."/>
        </authorList>
    </citation>
    <scope>NUCLEOTIDE SEQUENCE [LARGE SCALE GENOMIC DNA]</scope>
</reference>
<gene>
    <name evidence="1" type="ORF">CEXT_727691</name>
</gene>
<dbReference type="AlphaFoldDB" id="A0AAV4NRL9"/>
<evidence type="ECO:0000313" key="2">
    <source>
        <dbReference type="Proteomes" id="UP001054945"/>
    </source>
</evidence>
<protein>
    <submittedName>
        <fullName evidence="1">Uncharacterized protein</fullName>
    </submittedName>
</protein>